<dbReference type="Pfam" id="PF20009">
    <property type="entry name" value="GEVED"/>
    <property type="match status" value="1"/>
</dbReference>
<feature type="domain" description="Secretion system C-terminal sorting" evidence="2">
    <location>
        <begin position="1509"/>
        <end position="1574"/>
    </location>
</feature>
<evidence type="ECO:0000313" key="4">
    <source>
        <dbReference type="EMBL" id="RMA64899.1"/>
    </source>
</evidence>
<dbReference type="EMBL" id="REFC01000012">
    <property type="protein sequence ID" value="RMA64899.1"/>
    <property type="molecule type" value="Genomic_DNA"/>
</dbReference>
<evidence type="ECO:0000256" key="1">
    <source>
        <dbReference type="ARBA" id="ARBA00022729"/>
    </source>
</evidence>
<evidence type="ECO:0000259" key="2">
    <source>
        <dbReference type="Pfam" id="PF18962"/>
    </source>
</evidence>
<keyword evidence="5" id="KW-1185">Reference proteome</keyword>
<accession>A0A3L9Z0J5</accession>
<proteinExistence type="predicted"/>
<evidence type="ECO:0000259" key="3">
    <source>
        <dbReference type="Pfam" id="PF20009"/>
    </source>
</evidence>
<dbReference type="Pfam" id="PF18962">
    <property type="entry name" value="Por_Secre_tail"/>
    <property type="match status" value="1"/>
</dbReference>
<evidence type="ECO:0000313" key="5">
    <source>
        <dbReference type="Proteomes" id="UP000271339"/>
    </source>
</evidence>
<dbReference type="InterPro" id="IPR045474">
    <property type="entry name" value="GEVED"/>
</dbReference>
<feature type="domain" description="GEVED" evidence="3">
    <location>
        <begin position="402"/>
        <end position="484"/>
    </location>
</feature>
<dbReference type="RefSeq" id="WP_121907314.1">
    <property type="nucleotide sequence ID" value="NZ_REFC01000012.1"/>
</dbReference>
<gene>
    <name evidence="4" type="ORF">BXY75_1784</name>
</gene>
<keyword evidence="1" id="KW-0732">Signal</keyword>
<dbReference type="Proteomes" id="UP000271339">
    <property type="component" value="Unassembled WGS sequence"/>
</dbReference>
<protein>
    <submittedName>
        <fullName evidence="4">Putative secreted protein (Por secretion system target)</fullName>
    </submittedName>
</protein>
<organism evidence="4 5">
    <name type="scientific">Ulvibacter antarcticus</name>
    <dbReference type="NCBI Taxonomy" id="442714"/>
    <lineage>
        <taxon>Bacteria</taxon>
        <taxon>Pseudomonadati</taxon>
        <taxon>Bacteroidota</taxon>
        <taxon>Flavobacteriia</taxon>
        <taxon>Flavobacteriales</taxon>
        <taxon>Flavobacteriaceae</taxon>
        <taxon>Ulvibacter</taxon>
    </lineage>
</organism>
<comment type="caution">
    <text evidence="4">The sequence shown here is derived from an EMBL/GenBank/DDBJ whole genome shotgun (WGS) entry which is preliminary data.</text>
</comment>
<name>A0A3L9Z0J5_9FLAO</name>
<dbReference type="InterPro" id="IPR026444">
    <property type="entry name" value="Secre_tail"/>
</dbReference>
<sequence length="1578" mass="163494">MKKITLLTLLFVCAIGFSQHKVSELGTDIRASQRTQQTSQVQDRPAVNQSNSENFATQMIGNYGDNNPLYFKTQSASVNVTPSRTEAMGVSTLGQNAPYYVSQPMTEVTYKSITSGNEVASSMGVNNPYFAGQGQNNKYVNMYLNGFAEIPTNVEAEIVANEAYQISPANQVVNRPVSNNTGARILADIIPTAGATETFTPALGDHFFDPGGPGGSSTGGTAGNYPNCGCVTLTTLDGVSEVEFQFFSVFANFDWLKIYDSADTSGPILFNNAAGGANEGDITLADMIASHGSGIFTGTSGSLTFEFNATAVVDYGGWDAEITALSAPVVFPAPYCGPLVFTSAVEPMTLVDVAGISNVTDATVGGTPAHEDFTLIVGAMEEGMSYPIALEGNTDGNFTNRFAVFIDWNQNDVLDDAGEVYEITQTIINSNGTDGQQATGSIVVPAGVTAGDTRMRVKKIFGTTNYLDPCLGTGFGQAEDYTITVTTGGGGGGTSGPCATTGPGNAFENGKSFTNNLGRIVAHDVTVDADGDFMLEMVNLNAFIGATGSGVNAAFVDFYVYEDAAGAPGTILTSELAMIPASQTVVGGNFGFDTWDVELDVTDINLPGQAGVPTTYWIGVSLEPTDGSNTFWENSTAGLVGLGEAYDDGLGGGYVLDNTLEGVYTIAGTCTTAGGGTSAPCSTDGLSNAFENGKSFTNNLGRIVAHDVTVDADGDFMLEMVNLNAFIGATGSGVNAAFVDFYVYEDAAGAPGTILTSELAMIPASQTVVGGNFGFDTWDVELDVTDINLPGQAGVPTTYWIGVSLEPTDGSNTFWENSTAGLVGLGEAYDDGLGGGYVLDNTLEGVYTIAGTCTTAGGGTSAPCSTDGLSNAFENGKSFTNNLGRIVAHDVTVAADGDFMLEMVNLNAFIGATASGVNAAFVDFYVYADAAGAPGAILTSELGMVPTAQTVIGGNFGFDLWDVELDVTDINLAGQAGSTTTYWIGVSLEPTDGSNTFWENSTAGLVGLGEAYDDGLGGGFIIDNTLEGVYSFAGTCTGGGGGTGGPCSTEGLSNAFENGKSFTKNLARIVAHDITVAADEEFNLETINLNAFIGATGSGVNAADVDIIIYENSGGLPGAVVTSFAAYVPDSQTVIGNNFGFDVWDVELDIPDVLLQGQAGVPTTYWVGISLEPTDGSNTFWENSTAGLVGLGEAYDDGLSGVFVIDNTLEGVYTFAGTCSPLIVVPDPTYDTCDGARSIMCGEIVAGSTIGATGDSAVAPTCDTTVTAAGVWYKYEDTTGLVTDITITMCNGTTDYDSKLSVYTGDCNAPPLTCVVGNDDTCGLQSEVSFQSDGNTTFYILVHGFGTATGNFELEMLCTPIPPPNDMIANSIDVDENGPLPYTDPAVAMPAATTEAGTPADCDNAGVKGVWYNFVPEGDGDATATITSPAGFSSVTFYTAPNENAVETDLTLVPYFSNQCVPGNTATILTTAGQAYYVYVANHGGITDIVIDGTNLGTPNNTIEGFSYYPNPTEGTLNLTSVDNIESAAIYNMLGQKVIDQNIDATTSVLDLSSLATGTYIMKVSANGQVGTYKILKK</sequence>
<dbReference type="OrthoDB" id="1412023at2"/>
<reference evidence="4 5" key="1">
    <citation type="submission" date="2018-10" db="EMBL/GenBank/DDBJ databases">
        <title>Genomic Encyclopedia of Archaeal and Bacterial Type Strains, Phase II (KMG-II): from individual species to whole genera.</title>
        <authorList>
            <person name="Goeker M."/>
        </authorList>
    </citation>
    <scope>NUCLEOTIDE SEQUENCE [LARGE SCALE GENOMIC DNA]</scope>
    <source>
        <strain evidence="4 5">DSM 23424</strain>
    </source>
</reference>
<dbReference type="NCBIfam" id="TIGR04183">
    <property type="entry name" value="Por_Secre_tail"/>
    <property type="match status" value="1"/>
</dbReference>